<keyword evidence="3" id="KW-1185">Reference proteome</keyword>
<dbReference type="Proteomes" id="UP000271974">
    <property type="component" value="Unassembled WGS sequence"/>
</dbReference>
<accession>A0A433T438</accession>
<gene>
    <name evidence="2" type="ORF">EGW08_015948</name>
</gene>
<reference evidence="2 3" key="1">
    <citation type="submission" date="2019-01" db="EMBL/GenBank/DDBJ databases">
        <title>A draft genome assembly of the solar-powered sea slug Elysia chlorotica.</title>
        <authorList>
            <person name="Cai H."/>
            <person name="Li Q."/>
            <person name="Fang X."/>
            <person name="Li J."/>
            <person name="Curtis N.E."/>
            <person name="Altenburger A."/>
            <person name="Shibata T."/>
            <person name="Feng M."/>
            <person name="Maeda T."/>
            <person name="Schwartz J.A."/>
            <person name="Shigenobu S."/>
            <person name="Lundholm N."/>
            <person name="Nishiyama T."/>
            <person name="Yang H."/>
            <person name="Hasebe M."/>
            <person name="Li S."/>
            <person name="Pierce S.K."/>
            <person name="Wang J."/>
        </authorList>
    </citation>
    <scope>NUCLEOTIDE SEQUENCE [LARGE SCALE GENOMIC DNA]</scope>
    <source>
        <strain evidence="2">EC2010</strain>
        <tissue evidence="2">Whole organism of an adult</tissue>
    </source>
</reference>
<evidence type="ECO:0000313" key="3">
    <source>
        <dbReference type="Proteomes" id="UP000271974"/>
    </source>
</evidence>
<protein>
    <submittedName>
        <fullName evidence="2">Uncharacterized protein</fullName>
    </submittedName>
</protein>
<dbReference type="EMBL" id="RQTK01000674">
    <property type="protein sequence ID" value="RUS76302.1"/>
    <property type="molecule type" value="Genomic_DNA"/>
</dbReference>
<name>A0A433T438_ELYCH</name>
<evidence type="ECO:0000256" key="1">
    <source>
        <dbReference type="SAM" id="MobiDB-lite"/>
    </source>
</evidence>
<dbReference type="AlphaFoldDB" id="A0A433T438"/>
<comment type="caution">
    <text evidence="2">The sequence shown here is derived from an EMBL/GenBank/DDBJ whole genome shotgun (WGS) entry which is preliminary data.</text>
</comment>
<feature type="compositionally biased region" description="Low complexity" evidence="1">
    <location>
        <begin position="98"/>
        <end position="107"/>
    </location>
</feature>
<proteinExistence type="predicted"/>
<evidence type="ECO:0000313" key="2">
    <source>
        <dbReference type="EMBL" id="RUS76302.1"/>
    </source>
</evidence>
<sequence length="141" mass="15358">MFMSARGLQPATAARRDRQAAVAPDAPHASETSPRLPVSPAAATPTVTGKSAPREPWSISRSRSKSGDNRSVQTSVAETRLSQRRDFSPDHNKRFSDSDSSSLESASAEFDGDIFYSRTVRPRGKHRSQFSAVISDFSFQG</sequence>
<feature type="compositionally biased region" description="Basic and acidic residues" evidence="1">
    <location>
        <begin position="81"/>
        <end position="97"/>
    </location>
</feature>
<organism evidence="2 3">
    <name type="scientific">Elysia chlorotica</name>
    <name type="common">Eastern emerald elysia</name>
    <name type="synonym">Sea slug</name>
    <dbReference type="NCBI Taxonomy" id="188477"/>
    <lineage>
        <taxon>Eukaryota</taxon>
        <taxon>Metazoa</taxon>
        <taxon>Spiralia</taxon>
        <taxon>Lophotrochozoa</taxon>
        <taxon>Mollusca</taxon>
        <taxon>Gastropoda</taxon>
        <taxon>Heterobranchia</taxon>
        <taxon>Euthyneura</taxon>
        <taxon>Panpulmonata</taxon>
        <taxon>Sacoglossa</taxon>
        <taxon>Placobranchoidea</taxon>
        <taxon>Plakobranchidae</taxon>
        <taxon>Elysia</taxon>
    </lineage>
</organism>
<feature type="region of interest" description="Disordered" evidence="1">
    <location>
        <begin position="1"/>
        <end position="107"/>
    </location>
</feature>